<evidence type="ECO:0000256" key="2">
    <source>
        <dbReference type="SAM" id="SignalP"/>
    </source>
</evidence>
<dbReference type="RefSeq" id="WP_068845621.1">
    <property type="nucleotide sequence ID" value="NZ_FRBT01000013.1"/>
</dbReference>
<feature type="domain" description="Cleaved adhesin" evidence="3">
    <location>
        <begin position="29"/>
        <end position="138"/>
    </location>
</feature>
<organism evidence="5 6">
    <name type="scientific">Flavobacterium chilense</name>
    <dbReference type="NCBI Taxonomy" id="946677"/>
    <lineage>
        <taxon>Bacteria</taxon>
        <taxon>Pseudomonadati</taxon>
        <taxon>Bacteroidota</taxon>
        <taxon>Flavobacteriia</taxon>
        <taxon>Flavobacteriales</taxon>
        <taxon>Flavobacteriaceae</taxon>
        <taxon>Flavobacterium</taxon>
    </lineage>
</organism>
<dbReference type="Pfam" id="PF07675">
    <property type="entry name" value="Cleaved_Adhesin"/>
    <property type="match status" value="1"/>
</dbReference>
<dbReference type="NCBIfam" id="TIGR04183">
    <property type="entry name" value="Por_Secre_tail"/>
    <property type="match status" value="1"/>
</dbReference>
<reference evidence="6" key="1">
    <citation type="submission" date="2016-11" db="EMBL/GenBank/DDBJ databases">
        <authorList>
            <person name="Varghese N."/>
            <person name="Submissions S."/>
        </authorList>
    </citation>
    <scope>NUCLEOTIDE SEQUENCE [LARGE SCALE GENOMIC DNA]</scope>
    <source>
        <strain evidence="6">DSM 24724</strain>
    </source>
</reference>
<evidence type="ECO:0000256" key="1">
    <source>
        <dbReference type="ARBA" id="ARBA00022729"/>
    </source>
</evidence>
<feature type="domain" description="Secretion system C-terminal sorting" evidence="4">
    <location>
        <begin position="214"/>
        <end position="277"/>
    </location>
</feature>
<dbReference type="STRING" id="946677.SAMN05444484_11357"/>
<dbReference type="Proteomes" id="UP000184028">
    <property type="component" value="Unassembled WGS sequence"/>
</dbReference>
<gene>
    <name evidence="5" type="ORF">SAMN05444484_11357</name>
</gene>
<dbReference type="Pfam" id="PF18962">
    <property type="entry name" value="Por_Secre_tail"/>
    <property type="match status" value="1"/>
</dbReference>
<proteinExistence type="predicted"/>
<dbReference type="InterPro" id="IPR011628">
    <property type="entry name" value="Cleaved_adhesin"/>
</dbReference>
<dbReference type="InterPro" id="IPR026444">
    <property type="entry name" value="Secre_tail"/>
</dbReference>
<keyword evidence="6" id="KW-1185">Reference proteome</keyword>
<evidence type="ECO:0000313" key="5">
    <source>
        <dbReference type="EMBL" id="SHM92750.1"/>
    </source>
</evidence>
<dbReference type="EMBL" id="FRBT01000013">
    <property type="protein sequence ID" value="SHM92750.1"/>
    <property type="molecule type" value="Genomic_DNA"/>
</dbReference>
<sequence>MKKKLLVLAFMLISGIASAQFTIWEDDFDDADVSDWTLVDADGDAVNWITRTNIQIDGNGAVADGTYKILGTYNIDMASGSPLGVEQKNWAITPEMDLSFYGGSIQLIVNAQKAIFDETDNLYVYASTTNTDIASFTQIGALNMIRTNDNLLDVLFKDYVLDISQFAGKSKVYFAFLNSNTLNVGYEIDKVSITATSLGIDDIAGKNKTFLKQNPVENYLNLQLSDAVIAEDLKLKVYNTVGLLVKESKYNEAGIAVDNLQSGVYFLVIENGKLTEKIKFIKK</sequence>
<accession>A0A1M7MNX5</accession>
<feature type="chain" id="PRO_5009928218" evidence="2">
    <location>
        <begin position="20"/>
        <end position="283"/>
    </location>
</feature>
<evidence type="ECO:0000313" key="6">
    <source>
        <dbReference type="Proteomes" id="UP000184028"/>
    </source>
</evidence>
<protein>
    <submittedName>
        <fullName evidence="5">Por secretion system C-terminal sorting domain-containing protein</fullName>
    </submittedName>
</protein>
<dbReference type="AlphaFoldDB" id="A0A1M7MNX5"/>
<keyword evidence="1 2" id="KW-0732">Signal</keyword>
<evidence type="ECO:0000259" key="3">
    <source>
        <dbReference type="Pfam" id="PF07675"/>
    </source>
</evidence>
<name>A0A1M7MNX5_9FLAO</name>
<evidence type="ECO:0000259" key="4">
    <source>
        <dbReference type="Pfam" id="PF18962"/>
    </source>
</evidence>
<dbReference type="Gene3D" id="2.60.120.200">
    <property type="match status" value="1"/>
</dbReference>
<feature type="signal peptide" evidence="2">
    <location>
        <begin position="1"/>
        <end position="19"/>
    </location>
</feature>
<dbReference type="OrthoDB" id="1273278at2"/>